<evidence type="ECO:0000313" key="1">
    <source>
        <dbReference type="EMBL" id="XBH05673.1"/>
    </source>
</evidence>
<reference evidence="1" key="1">
    <citation type="submission" date="2024-05" db="EMBL/GenBank/DDBJ databases">
        <title>Planctomycetes of the genus Singulisphaera possess chitinolytic capabilities.</title>
        <authorList>
            <person name="Ivanova A."/>
        </authorList>
    </citation>
    <scope>NUCLEOTIDE SEQUENCE</scope>
    <source>
        <strain evidence="1">Ch08T</strain>
    </source>
</reference>
<dbReference type="AlphaFoldDB" id="A0AAU7CKR4"/>
<name>A0AAU7CKR4_9BACT</name>
<evidence type="ECO:0008006" key="2">
    <source>
        <dbReference type="Google" id="ProtNLM"/>
    </source>
</evidence>
<accession>A0AAU7CKR4</accession>
<dbReference type="EMBL" id="CP155447">
    <property type="protein sequence ID" value="XBH05673.1"/>
    <property type="molecule type" value="Genomic_DNA"/>
</dbReference>
<sequence>MQEPSSKGEEPNPSISKDIEKLAQRLREAEHLEPEVRAEMADLLADLTAVLHPPEPQTEALAESTAQLVRAVSDQHEPGLIEAAKERLEEAVVRAETKAPVATEIVLRLIDVLSGIGI</sequence>
<protein>
    <recommendedName>
        <fullName evidence="2">DUF4404 family protein</fullName>
    </recommendedName>
</protein>
<dbReference type="RefSeq" id="WP_406698521.1">
    <property type="nucleotide sequence ID" value="NZ_CP155447.1"/>
</dbReference>
<proteinExistence type="predicted"/>
<gene>
    <name evidence="1" type="ORF">V5E97_06530</name>
</gene>
<organism evidence="1">
    <name type="scientific">Singulisphaera sp. Ch08</name>
    <dbReference type="NCBI Taxonomy" id="3120278"/>
    <lineage>
        <taxon>Bacteria</taxon>
        <taxon>Pseudomonadati</taxon>
        <taxon>Planctomycetota</taxon>
        <taxon>Planctomycetia</taxon>
        <taxon>Isosphaerales</taxon>
        <taxon>Isosphaeraceae</taxon>
        <taxon>Singulisphaera</taxon>
    </lineage>
</organism>